<gene>
    <name evidence="5" type="ORF">DSM112329_04938</name>
</gene>
<dbReference type="GO" id="GO:0016757">
    <property type="term" value="F:glycosyltransferase activity"/>
    <property type="evidence" value="ECO:0007669"/>
    <property type="project" value="UniProtKB-KW"/>
</dbReference>
<dbReference type="CDD" id="cd03809">
    <property type="entry name" value="GT4_MtfB-like"/>
    <property type="match status" value="1"/>
</dbReference>
<feature type="domain" description="Glycosyl transferase family 1" evidence="3">
    <location>
        <begin position="197"/>
        <end position="362"/>
    </location>
</feature>
<dbReference type="Pfam" id="PF13439">
    <property type="entry name" value="Glyco_transf_4"/>
    <property type="match status" value="1"/>
</dbReference>
<reference evidence="5" key="1">
    <citation type="submission" date="2022-12" db="EMBL/GenBank/DDBJ databases">
        <title>Paraconexibacter alkalitolerans sp. nov. and Baekduia alba sp. nov., isolated from soil and emended description of the genera Paraconexibacter (Chun et al., 2020) and Baekduia (An et al., 2020).</title>
        <authorList>
            <person name="Vieira S."/>
            <person name="Huber K.J."/>
            <person name="Geppert A."/>
            <person name="Wolf J."/>
            <person name="Neumann-Schaal M."/>
            <person name="Muesken M."/>
            <person name="Overmann J."/>
        </authorList>
    </citation>
    <scope>NUCLEOTIDE SEQUENCE</scope>
    <source>
        <strain evidence="5">AEG42_29</strain>
    </source>
</reference>
<dbReference type="SUPFAM" id="SSF53756">
    <property type="entry name" value="UDP-Glycosyltransferase/glycogen phosphorylase"/>
    <property type="match status" value="1"/>
</dbReference>
<dbReference type="InterPro" id="IPR001296">
    <property type="entry name" value="Glyco_trans_1"/>
</dbReference>
<dbReference type="RefSeq" id="WP_354699228.1">
    <property type="nucleotide sequence ID" value="NZ_CP114014.1"/>
</dbReference>
<keyword evidence="2" id="KW-0808">Transferase</keyword>
<accession>A0AAU7B2C2</accession>
<feature type="domain" description="Glycosyltransferase subfamily 4-like N-terminal" evidence="4">
    <location>
        <begin position="19"/>
        <end position="187"/>
    </location>
</feature>
<dbReference type="AlphaFoldDB" id="A0AAU7B2C2"/>
<evidence type="ECO:0000259" key="4">
    <source>
        <dbReference type="Pfam" id="PF13439"/>
    </source>
</evidence>
<evidence type="ECO:0000256" key="1">
    <source>
        <dbReference type="ARBA" id="ARBA00022676"/>
    </source>
</evidence>
<dbReference type="Pfam" id="PF00534">
    <property type="entry name" value="Glycos_transf_1"/>
    <property type="match status" value="1"/>
</dbReference>
<dbReference type="PANTHER" id="PTHR46401:SF2">
    <property type="entry name" value="GLYCOSYLTRANSFERASE WBBK-RELATED"/>
    <property type="match status" value="1"/>
</dbReference>
<organism evidence="5">
    <name type="scientific">Paraconexibacter sp. AEG42_29</name>
    <dbReference type="NCBI Taxonomy" id="2997339"/>
    <lineage>
        <taxon>Bacteria</taxon>
        <taxon>Bacillati</taxon>
        <taxon>Actinomycetota</taxon>
        <taxon>Thermoleophilia</taxon>
        <taxon>Solirubrobacterales</taxon>
        <taxon>Paraconexibacteraceae</taxon>
        <taxon>Paraconexibacter</taxon>
    </lineage>
</organism>
<protein>
    <submittedName>
        <fullName evidence="5">Glycosyltransferase</fullName>
    </submittedName>
</protein>
<keyword evidence="1" id="KW-0328">Glycosyltransferase</keyword>
<dbReference type="KEGG" id="parq:DSM112329_04938"/>
<dbReference type="GO" id="GO:0009103">
    <property type="term" value="P:lipopolysaccharide biosynthetic process"/>
    <property type="evidence" value="ECO:0007669"/>
    <property type="project" value="TreeGrafter"/>
</dbReference>
<dbReference type="EMBL" id="CP114014">
    <property type="protein sequence ID" value="XAY08043.1"/>
    <property type="molecule type" value="Genomic_DNA"/>
</dbReference>
<evidence type="ECO:0000313" key="5">
    <source>
        <dbReference type="EMBL" id="XAY08043.1"/>
    </source>
</evidence>
<sequence length="409" mass="44162">MPQPLHVALNLFYLVERSGGAGTYAQELLRGMFAAEPDTRVTAFTSKEIPPEYVARDWGGHVDWVPMPFTVTHGPPGNFVATMGAQWGAIPLLAARRGCDVVHGLANITPLVAPRVPTVVTVLDLIWVRYPHTMERRATVGMKLVTPPSAHFADRTIAISHASKADLVETIGLDPARVDVTWLGVDPPGAREATDAAELRERLGLPAAAPVVLCVAQKREHKNLLGLVRALARVSSPDAVLVLPGAHTPHEDELRAEATALGITERVVFPEWLSDADLEGLYRLAACFVLPSFEEGFGLPVLEAMARDVPVATSNCSSMPEVAGDAALLFDPQDPASIAGCIDRLLADPELAQSLVARGRERVAAFPWQATAEATLDVYRRAIADRRGRRGGGVRRLTRATRGVYGTWR</sequence>
<dbReference type="PANTHER" id="PTHR46401">
    <property type="entry name" value="GLYCOSYLTRANSFERASE WBBK-RELATED"/>
    <property type="match status" value="1"/>
</dbReference>
<dbReference type="Gene3D" id="3.40.50.2000">
    <property type="entry name" value="Glycogen Phosphorylase B"/>
    <property type="match status" value="2"/>
</dbReference>
<dbReference type="InterPro" id="IPR028098">
    <property type="entry name" value="Glyco_trans_4-like_N"/>
</dbReference>
<evidence type="ECO:0000259" key="3">
    <source>
        <dbReference type="Pfam" id="PF00534"/>
    </source>
</evidence>
<evidence type="ECO:0000256" key="2">
    <source>
        <dbReference type="ARBA" id="ARBA00022679"/>
    </source>
</evidence>
<proteinExistence type="predicted"/>
<name>A0AAU7B2C2_9ACTN</name>